<name>A0A2H3KKB5_9CHLR</name>
<dbReference type="RefSeq" id="WP_097654261.1">
    <property type="nucleotide sequence ID" value="NZ_LYXE01000127.1"/>
</dbReference>
<feature type="domain" description="STAS" evidence="3">
    <location>
        <begin position="306"/>
        <end position="385"/>
    </location>
</feature>
<dbReference type="AlphaFoldDB" id="A0A2H3KKB5"/>
<keyword evidence="1" id="KW-0328">Glycosyltransferase</keyword>
<dbReference type="InterPro" id="IPR004629">
    <property type="entry name" value="WecG_TagA_CpsF"/>
</dbReference>
<dbReference type="OrthoDB" id="9771846at2"/>
<dbReference type="NCBIfam" id="TIGR00696">
    <property type="entry name" value="wecG_tagA_cpsF"/>
    <property type="match status" value="1"/>
</dbReference>
<protein>
    <submittedName>
        <fullName evidence="4">Glycosyl transferase</fullName>
    </submittedName>
</protein>
<evidence type="ECO:0000313" key="4">
    <source>
        <dbReference type="EMBL" id="PDV97633.1"/>
    </source>
</evidence>
<dbReference type="InterPro" id="IPR002645">
    <property type="entry name" value="STAS_dom"/>
</dbReference>
<evidence type="ECO:0000313" key="5">
    <source>
        <dbReference type="Proteomes" id="UP000220922"/>
    </source>
</evidence>
<keyword evidence="5" id="KW-1185">Reference proteome</keyword>
<organism evidence="4 5">
    <name type="scientific">Candidatus Chloroploca asiatica</name>
    <dbReference type="NCBI Taxonomy" id="1506545"/>
    <lineage>
        <taxon>Bacteria</taxon>
        <taxon>Bacillati</taxon>
        <taxon>Chloroflexota</taxon>
        <taxon>Chloroflexia</taxon>
        <taxon>Chloroflexales</taxon>
        <taxon>Chloroflexineae</taxon>
        <taxon>Oscillochloridaceae</taxon>
        <taxon>Candidatus Chloroploca</taxon>
    </lineage>
</organism>
<evidence type="ECO:0000256" key="1">
    <source>
        <dbReference type="ARBA" id="ARBA00022676"/>
    </source>
</evidence>
<dbReference type="SUPFAM" id="SSF52091">
    <property type="entry name" value="SpoIIaa-like"/>
    <property type="match status" value="2"/>
</dbReference>
<dbReference type="Pfam" id="PF03808">
    <property type="entry name" value="Glyco_tran_WecG"/>
    <property type="match status" value="1"/>
</dbReference>
<gene>
    <name evidence="4" type="ORF">A9Q02_04040</name>
</gene>
<dbReference type="Proteomes" id="UP000220922">
    <property type="component" value="Unassembled WGS sequence"/>
</dbReference>
<reference evidence="4 5" key="1">
    <citation type="submission" date="2016-05" db="EMBL/GenBank/DDBJ databases">
        <authorList>
            <person name="Lavstsen T."/>
            <person name="Jespersen J.S."/>
        </authorList>
    </citation>
    <scope>NUCLEOTIDE SEQUENCE [LARGE SCALE GENOMIC DNA]</scope>
    <source>
        <strain evidence="4 5">B7-9</strain>
    </source>
</reference>
<dbReference type="PROSITE" id="PS50801">
    <property type="entry name" value="STAS"/>
    <property type="match status" value="2"/>
</dbReference>
<sequence>MRKLLIVLGVPIDNLTMEEALVRCDEFIAHGRTSGRTHQIATVNADFVVNSLHDPELRRILQEADMATADGMPLVWASRLLGGSLRGRVTGADMVPALARRAAEKGYSVFLLGAGPGIADRAADILQQRNPGFKVAGVLSPPPASVLDMDQSIVDAIKAARPDILLVAFGNPKQEKWIRMHAPTLQVPICIGIGGTLDMIVGVTRRAPVWMQRAGLEWVYRLAQEPQRLLKRYLHDFGYFGYFFARQWWAMRSGGGISMVPVTTTIETPPPPPPPTEPVLVTADGGEDVVTAPIPVAAVATQTTPILRIRGRLDVSNQATFMQQANQLLQSNPYLIISLAEADFLDSSALGALVALANQARADGGDVWLVEVPQPIREILTLVNLHHFFEIMASPAAAEDRRLKTGEMSEAQPVAGGWHIIRSPRLFDASTASTMLELCMEQLEHHPKLIVDMSEVVFLASIGMSTLIKVDRAARGREGELRITNCSSDVLRTLKLVKLETILNLYPDIATATSAKL</sequence>
<proteinExistence type="predicted"/>
<evidence type="ECO:0000256" key="2">
    <source>
        <dbReference type="ARBA" id="ARBA00022679"/>
    </source>
</evidence>
<dbReference type="Pfam" id="PF01740">
    <property type="entry name" value="STAS"/>
    <property type="match status" value="2"/>
</dbReference>
<dbReference type="PANTHER" id="PTHR34136:SF1">
    <property type="entry name" value="UDP-N-ACETYL-D-MANNOSAMINURONIC ACID TRANSFERASE"/>
    <property type="match status" value="1"/>
</dbReference>
<keyword evidence="2 4" id="KW-0808">Transferase</keyword>
<dbReference type="GO" id="GO:0016758">
    <property type="term" value="F:hexosyltransferase activity"/>
    <property type="evidence" value="ECO:0007669"/>
    <property type="project" value="TreeGrafter"/>
</dbReference>
<dbReference type="CDD" id="cd07043">
    <property type="entry name" value="STAS_anti-anti-sigma_factors"/>
    <property type="match status" value="2"/>
</dbReference>
<feature type="domain" description="STAS" evidence="3">
    <location>
        <begin position="420"/>
        <end position="516"/>
    </location>
</feature>
<dbReference type="InterPro" id="IPR036513">
    <property type="entry name" value="STAS_dom_sf"/>
</dbReference>
<dbReference type="Gene3D" id="3.30.750.24">
    <property type="entry name" value="STAS domain"/>
    <property type="match status" value="2"/>
</dbReference>
<dbReference type="PANTHER" id="PTHR34136">
    <property type="match status" value="1"/>
</dbReference>
<dbReference type="CDD" id="cd06533">
    <property type="entry name" value="Glyco_transf_WecG_TagA"/>
    <property type="match status" value="1"/>
</dbReference>
<accession>A0A2H3KKB5</accession>
<comment type="caution">
    <text evidence="4">The sequence shown here is derived from an EMBL/GenBank/DDBJ whole genome shotgun (WGS) entry which is preliminary data.</text>
</comment>
<evidence type="ECO:0000259" key="3">
    <source>
        <dbReference type="PROSITE" id="PS50801"/>
    </source>
</evidence>
<dbReference type="EMBL" id="LYXE01000127">
    <property type="protein sequence ID" value="PDV97633.1"/>
    <property type="molecule type" value="Genomic_DNA"/>
</dbReference>